<evidence type="ECO:0000313" key="1">
    <source>
        <dbReference type="EMBL" id="TWT31662.1"/>
    </source>
</evidence>
<gene>
    <name evidence="1" type="ORF">Enr8_35860</name>
</gene>
<organism evidence="1 2">
    <name type="scientific">Blastopirellula retiformator</name>
    <dbReference type="NCBI Taxonomy" id="2527970"/>
    <lineage>
        <taxon>Bacteria</taxon>
        <taxon>Pseudomonadati</taxon>
        <taxon>Planctomycetota</taxon>
        <taxon>Planctomycetia</taxon>
        <taxon>Pirellulales</taxon>
        <taxon>Pirellulaceae</taxon>
        <taxon>Blastopirellula</taxon>
    </lineage>
</organism>
<dbReference type="OrthoDB" id="289201at2"/>
<proteinExistence type="predicted"/>
<name>A0A5C5V1P9_9BACT</name>
<sequence length="77" mass="8438">MTLDIPSQYEAILQDAVSSGAFADKKAALVHALMLLKAEQQSAPSKRSEDLAAKFRDWAVGHSAVNHHVDDSRESIY</sequence>
<evidence type="ECO:0000313" key="2">
    <source>
        <dbReference type="Proteomes" id="UP000318878"/>
    </source>
</evidence>
<dbReference type="RefSeq" id="WP_146433957.1">
    <property type="nucleotide sequence ID" value="NZ_SJPF01000004.1"/>
</dbReference>
<reference evidence="1 2" key="1">
    <citation type="submission" date="2019-02" db="EMBL/GenBank/DDBJ databases">
        <title>Deep-cultivation of Planctomycetes and their phenomic and genomic characterization uncovers novel biology.</title>
        <authorList>
            <person name="Wiegand S."/>
            <person name="Jogler M."/>
            <person name="Boedeker C."/>
            <person name="Pinto D."/>
            <person name="Vollmers J."/>
            <person name="Rivas-Marin E."/>
            <person name="Kohn T."/>
            <person name="Peeters S.H."/>
            <person name="Heuer A."/>
            <person name="Rast P."/>
            <person name="Oberbeckmann S."/>
            <person name="Bunk B."/>
            <person name="Jeske O."/>
            <person name="Meyerdierks A."/>
            <person name="Storesund J.E."/>
            <person name="Kallscheuer N."/>
            <person name="Luecker S."/>
            <person name="Lage O.M."/>
            <person name="Pohl T."/>
            <person name="Merkel B.J."/>
            <person name="Hornburger P."/>
            <person name="Mueller R.-W."/>
            <person name="Bruemmer F."/>
            <person name="Labrenz M."/>
            <person name="Spormann A.M."/>
            <person name="Op Den Camp H."/>
            <person name="Overmann J."/>
            <person name="Amann R."/>
            <person name="Jetten M.S.M."/>
            <person name="Mascher T."/>
            <person name="Medema M.H."/>
            <person name="Devos D.P."/>
            <person name="Kaster A.-K."/>
            <person name="Ovreas L."/>
            <person name="Rohde M."/>
            <person name="Galperin M.Y."/>
            <person name="Jogler C."/>
        </authorList>
    </citation>
    <scope>NUCLEOTIDE SEQUENCE [LARGE SCALE GENOMIC DNA]</scope>
    <source>
        <strain evidence="1 2">Enr8</strain>
    </source>
</reference>
<dbReference type="EMBL" id="SJPF01000004">
    <property type="protein sequence ID" value="TWT31662.1"/>
    <property type="molecule type" value="Genomic_DNA"/>
</dbReference>
<comment type="caution">
    <text evidence="1">The sequence shown here is derived from an EMBL/GenBank/DDBJ whole genome shotgun (WGS) entry which is preliminary data.</text>
</comment>
<dbReference type="Proteomes" id="UP000318878">
    <property type="component" value="Unassembled WGS sequence"/>
</dbReference>
<keyword evidence="2" id="KW-1185">Reference proteome</keyword>
<dbReference type="AlphaFoldDB" id="A0A5C5V1P9"/>
<accession>A0A5C5V1P9</accession>
<protein>
    <submittedName>
        <fullName evidence="1">Uncharacterized protein</fullName>
    </submittedName>
</protein>